<organism evidence="1 2">
    <name type="scientific">Thiocapsa imhoffii</name>
    <dbReference type="NCBI Taxonomy" id="382777"/>
    <lineage>
        <taxon>Bacteria</taxon>
        <taxon>Pseudomonadati</taxon>
        <taxon>Pseudomonadota</taxon>
        <taxon>Gammaproteobacteria</taxon>
        <taxon>Chromatiales</taxon>
        <taxon>Chromatiaceae</taxon>
        <taxon>Thiocapsa</taxon>
    </lineage>
</organism>
<dbReference type="EMBL" id="NRSD01000012">
    <property type="protein sequence ID" value="MBK1645484.1"/>
    <property type="molecule type" value="Genomic_DNA"/>
</dbReference>
<dbReference type="InterPro" id="IPR011009">
    <property type="entry name" value="Kinase-like_dom_sf"/>
</dbReference>
<protein>
    <submittedName>
        <fullName evidence="1">Uncharacterized protein</fullName>
    </submittedName>
</protein>
<name>A0A9X1B915_9GAMM</name>
<dbReference type="AlphaFoldDB" id="A0A9X1B915"/>
<sequence>MHFQAGTVIQDHRSERRWQVVGPLEQLPNLKRWAVRDQAPGMERDIQLLTLDYSELPTRDRDFAIQHLRDDLMRVARILGEGGYNFLPEPIDLITFDNQHDPMEAELRSTEIGLVLAQTSGKKLLPLRTDRDGRINVANLRQLIVPTLKTMRLLHNRKVVMQAVARTQVTINPVTQLPYFKGIQTLMFMGDFNGFNPNRAGLLPSRVFAAPECFDSNGRLTPATDIYAAGKLAMQLLLDQDYVRHFTPQNPCPSDVQTLINALGLPEPWPRFLAMCLQPDPRQRFQNTFEAEQFLLPRDTQEAINKTFWTYRENSQLPEAMLLIWGERLTAKNQMFNYRKLYEDLALNYNLKPRLFFQTHRQGSVSDNPFFVMLQNQYGLEVIPLDGTQDPIGVLNHALDPHLANTRHLILVGGADEAGVQCLLQHPNAADWRIHWIRGAGNWNPSLAVERVTDAAKYIRDK</sequence>
<dbReference type="SUPFAM" id="SSF56112">
    <property type="entry name" value="Protein kinase-like (PK-like)"/>
    <property type="match status" value="1"/>
</dbReference>
<dbReference type="Gene3D" id="1.10.510.10">
    <property type="entry name" value="Transferase(Phosphotransferase) domain 1"/>
    <property type="match status" value="1"/>
</dbReference>
<reference evidence="1 2" key="1">
    <citation type="journal article" date="2020" name="Microorganisms">
        <title>Osmotic Adaptation and Compatible Solute Biosynthesis of Phototrophic Bacteria as Revealed from Genome Analyses.</title>
        <authorList>
            <person name="Imhoff J.F."/>
            <person name="Rahn T."/>
            <person name="Kunzel S."/>
            <person name="Keller A."/>
            <person name="Neulinger S.C."/>
        </authorList>
    </citation>
    <scope>NUCLEOTIDE SEQUENCE [LARGE SCALE GENOMIC DNA]</scope>
    <source>
        <strain evidence="1 2">DSM 21303</strain>
    </source>
</reference>
<evidence type="ECO:0000313" key="2">
    <source>
        <dbReference type="Proteomes" id="UP001138802"/>
    </source>
</evidence>
<accession>A0A9X1B915</accession>
<keyword evidence="2" id="KW-1185">Reference proteome</keyword>
<proteinExistence type="predicted"/>
<gene>
    <name evidence="1" type="ORF">CKO25_12685</name>
</gene>
<comment type="caution">
    <text evidence="1">The sequence shown here is derived from an EMBL/GenBank/DDBJ whole genome shotgun (WGS) entry which is preliminary data.</text>
</comment>
<evidence type="ECO:0000313" key="1">
    <source>
        <dbReference type="EMBL" id="MBK1645484.1"/>
    </source>
</evidence>
<dbReference type="Proteomes" id="UP001138802">
    <property type="component" value="Unassembled WGS sequence"/>
</dbReference>